<gene>
    <name evidence="3" type="ORF">FB45DRAFT_927533</name>
</gene>
<keyword evidence="2" id="KW-1133">Transmembrane helix</keyword>
<accession>A0AAD7BJ80</accession>
<keyword evidence="4" id="KW-1185">Reference proteome</keyword>
<feature type="transmembrane region" description="Helical" evidence="2">
    <location>
        <begin position="167"/>
        <end position="189"/>
    </location>
</feature>
<evidence type="ECO:0000256" key="1">
    <source>
        <dbReference type="SAM" id="MobiDB-lite"/>
    </source>
</evidence>
<keyword evidence="2" id="KW-0472">Membrane</keyword>
<feature type="transmembrane region" description="Helical" evidence="2">
    <location>
        <begin position="96"/>
        <end position="118"/>
    </location>
</feature>
<comment type="caution">
    <text evidence="3">The sequence shown here is derived from an EMBL/GenBank/DDBJ whole genome shotgun (WGS) entry which is preliminary data.</text>
</comment>
<dbReference type="AlphaFoldDB" id="A0AAD7BJ80"/>
<evidence type="ECO:0000313" key="3">
    <source>
        <dbReference type="EMBL" id="KAJ7622326.1"/>
    </source>
</evidence>
<proteinExistence type="predicted"/>
<feature type="transmembrane region" description="Helical" evidence="2">
    <location>
        <begin position="212"/>
        <end position="232"/>
    </location>
</feature>
<feature type="region of interest" description="Disordered" evidence="1">
    <location>
        <begin position="304"/>
        <end position="351"/>
    </location>
</feature>
<feature type="transmembrane region" description="Helical" evidence="2">
    <location>
        <begin position="125"/>
        <end position="147"/>
    </location>
</feature>
<protein>
    <submittedName>
        <fullName evidence="3">Uncharacterized protein</fullName>
    </submittedName>
</protein>
<reference evidence="3" key="1">
    <citation type="submission" date="2023-03" db="EMBL/GenBank/DDBJ databases">
        <title>Massive genome expansion in bonnet fungi (Mycena s.s.) driven by repeated elements and novel gene families across ecological guilds.</title>
        <authorList>
            <consortium name="Lawrence Berkeley National Laboratory"/>
            <person name="Harder C.B."/>
            <person name="Miyauchi S."/>
            <person name="Viragh M."/>
            <person name="Kuo A."/>
            <person name="Thoen E."/>
            <person name="Andreopoulos B."/>
            <person name="Lu D."/>
            <person name="Skrede I."/>
            <person name="Drula E."/>
            <person name="Henrissat B."/>
            <person name="Morin E."/>
            <person name="Kohler A."/>
            <person name="Barry K."/>
            <person name="LaButti K."/>
            <person name="Morin E."/>
            <person name="Salamov A."/>
            <person name="Lipzen A."/>
            <person name="Mereny Z."/>
            <person name="Hegedus B."/>
            <person name="Baldrian P."/>
            <person name="Stursova M."/>
            <person name="Weitz H."/>
            <person name="Taylor A."/>
            <person name="Grigoriev I.V."/>
            <person name="Nagy L.G."/>
            <person name="Martin F."/>
            <person name="Kauserud H."/>
        </authorList>
    </citation>
    <scope>NUCLEOTIDE SEQUENCE</scope>
    <source>
        <strain evidence="3">9284</strain>
    </source>
</reference>
<keyword evidence="2" id="KW-0812">Transmembrane</keyword>
<feature type="region of interest" description="Disordered" evidence="1">
    <location>
        <begin position="271"/>
        <end position="291"/>
    </location>
</feature>
<organism evidence="3 4">
    <name type="scientific">Roridomyces roridus</name>
    <dbReference type="NCBI Taxonomy" id="1738132"/>
    <lineage>
        <taxon>Eukaryota</taxon>
        <taxon>Fungi</taxon>
        <taxon>Dikarya</taxon>
        <taxon>Basidiomycota</taxon>
        <taxon>Agaricomycotina</taxon>
        <taxon>Agaricomycetes</taxon>
        <taxon>Agaricomycetidae</taxon>
        <taxon>Agaricales</taxon>
        <taxon>Marasmiineae</taxon>
        <taxon>Mycenaceae</taxon>
        <taxon>Roridomyces</taxon>
    </lineage>
</organism>
<feature type="transmembrane region" description="Helical" evidence="2">
    <location>
        <begin position="238"/>
        <end position="261"/>
    </location>
</feature>
<dbReference type="EMBL" id="JARKIF010000015">
    <property type="protein sequence ID" value="KAJ7622326.1"/>
    <property type="molecule type" value="Genomic_DNA"/>
</dbReference>
<feature type="transmembrane region" description="Helical" evidence="2">
    <location>
        <begin position="18"/>
        <end position="35"/>
    </location>
</feature>
<dbReference type="Proteomes" id="UP001221142">
    <property type="component" value="Unassembled WGS sequence"/>
</dbReference>
<feature type="compositionally biased region" description="Basic and acidic residues" evidence="1">
    <location>
        <begin position="271"/>
        <end position="285"/>
    </location>
</feature>
<evidence type="ECO:0000256" key="2">
    <source>
        <dbReference type="SAM" id="Phobius"/>
    </source>
</evidence>
<feature type="transmembrane region" description="Helical" evidence="2">
    <location>
        <begin position="47"/>
        <end position="76"/>
    </location>
</feature>
<evidence type="ECO:0000313" key="4">
    <source>
        <dbReference type="Proteomes" id="UP001221142"/>
    </source>
</evidence>
<sequence>MTLSAAGFQLLTQFLECIFWGIYIVTLGFCLRALLRWKTNPAEISKTMLVVTLLMACVATFDMVLTFLINLNAFVFYDGPGGPKAAFDNTSGWMDIMGSVDVILQTILGDIMLIYRCWLVYGRSWIAISVPVVLAIAGLVCVALSIFMEITLPSASQFDTPYKQVVVSTWAITICINVITTGLILFRIWRVDRINAELLQDQKGSYNAAKRIIIESGLLYTTVATTTAAVYIAGSNAFAPLTGIDVQMIGIAFNLILIRVYRNRAAELRRSSDRPDCGGTRERGRQAASSLRFVTPDRSRTLENEIVSDGDLEANYGESDVGEGEGSGREHDSSNVSTSVSLQEKKPSLSL</sequence>
<name>A0AAD7BJ80_9AGAR</name>